<dbReference type="Gene3D" id="1.50.10.100">
    <property type="entry name" value="Chondroitin AC/alginate lyase"/>
    <property type="match status" value="1"/>
</dbReference>
<dbReference type="Gene3D" id="2.70.98.70">
    <property type="match status" value="1"/>
</dbReference>
<reference evidence="3" key="1">
    <citation type="submission" date="2020-02" db="EMBL/GenBank/DDBJ databases">
        <authorList>
            <person name="Meier V. D."/>
        </authorList>
    </citation>
    <scope>NUCLEOTIDE SEQUENCE</scope>
    <source>
        <strain evidence="3">AVDCRST_MAG88</strain>
    </source>
</reference>
<dbReference type="SUPFAM" id="SSF48230">
    <property type="entry name" value="Chondroitin AC/alginate lyase"/>
    <property type="match status" value="1"/>
</dbReference>
<feature type="non-terminal residue" evidence="3">
    <location>
        <position position="1"/>
    </location>
</feature>
<evidence type="ECO:0000256" key="1">
    <source>
        <dbReference type="ARBA" id="ARBA00004196"/>
    </source>
</evidence>
<dbReference type="GO" id="GO:0016829">
    <property type="term" value="F:lyase activity"/>
    <property type="evidence" value="ECO:0007669"/>
    <property type="project" value="InterPro"/>
</dbReference>
<dbReference type="EMBL" id="CADCWM010000241">
    <property type="protein sequence ID" value="CAA9549880.1"/>
    <property type="molecule type" value="Genomic_DNA"/>
</dbReference>
<dbReference type="InterPro" id="IPR012480">
    <property type="entry name" value="Hepar_II_III_C"/>
</dbReference>
<dbReference type="Pfam" id="PF07940">
    <property type="entry name" value="Hepar_II_III_C"/>
    <property type="match status" value="1"/>
</dbReference>
<protein>
    <recommendedName>
        <fullName evidence="2">Heparinase II/III-like C-terminal domain-containing protein</fullName>
    </recommendedName>
</protein>
<sequence>ALCELTTWVYPAHEGAALPDPDYPYIDLSAAMRAQEVAETLQVLGPALDRIDARIRRRALRELDRRIWQPFLGRGDFWWLWLQPGRTHLNNWTAVCSGGVLVAALAALGHDPERQARVVGKAAWSLGFFRDTFGEAGSLDEGAGYWAYGVSYYAMAAERLAARTGGRMDLLADPRWREIAQFPARVNLYDDTFVNFSDCAPQVTTIPGWLAWLGRRMEVPALEAWAARLLGEQGGHGARNRHLPYVLRTLFWMEAASGPLIVGGGRGRPLSAFLPDVQWLVARADPSDDALILAVKGGHNDESHNHNDGGSFIVHYRREPLIAELGAPTYTRQFFSATRYENIAARSLGHSVPFVNGQEQHAGRERAARVLAQGDGSLSLDLAGFYPPEANLLSLRRDVALHRDGNEGHITLSDHAAFTADGAALALPLLTADRAAEVLGPGHARIT</sequence>
<dbReference type="AlphaFoldDB" id="A0A6J4UK11"/>
<gene>
    <name evidence="3" type="ORF">AVDCRST_MAG88-689</name>
</gene>
<feature type="non-terminal residue" evidence="3">
    <location>
        <position position="447"/>
    </location>
</feature>
<comment type="subcellular location">
    <subcellularLocation>
        <location evidence="1">Cell envelope</location>
    </subcellularLocation>
</comment>
<evidence type="ECO:0000313" key="3">
    <source>
        <dbReference type="EMBL" id="CAA9549880.1"/>
    </source>
</evidence>
<dbReference type="GO" id="GO:0030313">
    <property type="term" value="C:cell envelope"/>
    <property type="evidence" value="ECO:0007669"/>
    <property type="project" value="UniProtKB-SubCell"/>
</dbReference>
<dbReference type="InterPro" id="IPR008929">
    <property type="entry name" value="Chondroitin_lyas"/>
</dbReference>
<accession>A0A6J4UK11</accession>
<name>A0A6J4UK11_9BACT</name>
<organism evidence="3">
    <name type="scientific">uncultured Thermomicrobiales bacterium</name>
    <dbReference type="NCBI Taxonomy" id="1645740"/>
    <lineage>
        <taxon>Bacteria</taxon>
        <taxon>Pseudomonadati</taxon>
        <taxon>Thermomicrobiota</taxon>
        <taxon>Thermomicrobia</taxon>
        <taxon>Thermomicrobiales</taxon>
        <taxon>environmental samples</taxon>
    </lineage>
</organism>
<evidence type="ECO:0000259" key="2">
    <source>
        <dbReference type="Pfam" id="PF07940"/>
    </source>
</evidence>
<dbReference type="PANTHER" id="PTHR38045">
    <property type="entry name" value="CHROMOSOME 1, WHOLE GENOME SHOTGUN SEQUENCE"/>
    <property type="match status" value="1"/>
</dbReference>
<feature type="domain" description="Heparinase II/III-like C-terminal" evidence="2">
    <location>
        <begin position="269"/>
        <end position="370"/>
    </location>
</feature>
<dbReference type="PANTHER" id="PTHR38045:SF1">
    <property type="entry name" value="HEPARINASE II_III-LIKE PROTEIN"/>
    <property type="match status" value="1"/>
</dbReference>
<proteinExistence type="predicted"/>